<dbReference type="InterPro" id="IPR036091">
    <property type="entry name" value="Prodiol/glycerol_DeHase__sf_su"/>
</dbReference>
<dbReference type="AlphaFoldDB" id="A0A3N1XQZ0"/>
<proteinExistence type="predicted"/>
<keyword evidence="2" id="KW-1185">Reference proteome</keyword>
<reference evidence="1 2" key="1">
    <citation type="submission" date="2018-11" db="EMBL/GenBank/DDBJ databases">
        <title>Genomic Encyclopedia of Type Strains, Phase IV (KMG-IV): sequencing the most valuable type-strain genomes for metagenomic binning, comparative biology and taxonomic classification.</title>
        <authorList>
            <person name="Goeker M."/>
        </authorList>
    </citation>
    <scope>NUCLEOTIDE SEQUENCE [LARGE SCALE GENOMIC DNA]</scope>
    <source>
        <strain evidence="1 2">DSM 26537</strain>
    </source>
</reference>
<dbReference type="InterPro" id="IPR003207">
    <property type="entry name" value="Ppandiol/glycerol_DeHydtase_su"/>
</dbReference>
<protein>
    <submittedName>
        <fullName evidence="1">Propanediol dehydratase small subunit</fullName>
    </submittedName>
</protein>
<dbReference type="SUPFAM" id="SSF47148">
    <property type="entry name" value="Diol dehydratase, gamma subunit"/>
    <property type="match status" value="1"/>
</dbReference>
<dbReference type="OrthoDB" id="3732589at2"/>
<dbReference type="Gene3D" id="1.10.1510.20">
    <property type="entry name" value="Propanediol/glycerol dehydratase, small subunit"/>
    <property type="match status" value="1"/>
</dbReference>
<dbReference type="RefSeq" id="WP_123608558.1">
    <property type="nucleotide sequence ID" value="NZ_RJVG01000003.1"/>
</dbReference>
<gene>
    <name evidence="1" type="ORF">EDD66_10329</name>
</gene>
<dbReference type="Pfam" id="PF02287">
    <property type="entry name" value="Dehydratase_SU"/>
    <property type="match status" value="1"/>
</dbReference>
<dbReference type="Proteomes" id="UP000273083">
    <property type="component" value="Unassembled WGS sequence"/>
</dbReference>
<accession>A0A3N1XQZ0</accession>
<evidence type="ECO:0000313" key="2">
    <source>
        <dbReference type="Proteomes" id="UP000273083"/>
    </source>
</evidence>
<sequence>MRYPLGEHEINSIKSKTGKKLSGITLDEIKKGNVTADDIKISKEMLYNQGQVAKESDNSELAKNFERASELVDVPDEVILEMYNKLRPNRSTKLELATMAKDLLEKYKAVNCAKLVMEAAEIYEKRGILL</sequence>
<evidence type="ECO:0000313" key="1">
    <source>
        <dbReference type="EMBL" id="ROR29094.1"/>
    </source>
</evidence>
<dbReference type="EMBL" id="RJVG01000003">
    <property type="protein sequence ID" value="ROR29094.1"/>
    <property type="molecule type" value="Genomic_DNA"/>
</dbReference>
<comment type="caution">
    <text evidence="1">The sequence shown here is derived from an EMBL/GenBank/DDBJ whole genome shotgun (WGS) entry which is preliminary data.</text>
</comment>
<name>A0A3N1XQZ0_9FIRM</name>
<organism evidence="1 2">
    <name type="scientific">Mobilisporobacter senegalensis</name>
    <dbReference type="NCBI Taxonomy" id="1329262"/>
    <lineage>
        <taxon>Bacteria</taxon>
        <taxon>Bacillati</taxon>
        <taxon>Bacillota</taxon>
        <taxon>Clostridia</taxon>
        <taxon>Lachnospirales</taxon>
        <taxon>Lachnospiraceae</taxon>
        <taxon>Mobilisporobacter</taxon>
    </lineage>
</organism>